<dbReference type="EMBL" id="QEVW01000005">
    <property type="protein sequence ID" value="RAW16773.1"/>
    <property type="molecule type" value="Genomic_DNA"/>
</dbReference>
<evidence type="ECO:0000313" key="1">
    <source>
        <dbReference type="EMBL" id="RAW16773.1"/>
    </source>
</evidence>
<protein>
    <submittedName>
        <fullName evidence="1">Uncharacterized protein</fullName>
    </submittedName>
</protein>
<name>A0A329QXB8_9BACL</name>
<dbReference type="RefSeq" id="WP_113052431.1">
    <property type="nucleotide sequence ID" value="NZ_QEVW01000005.1"/>
</dbReference>
<dbReference type="AlphaFoldDB" id="A0A329QXB8"/>
<proteinExistence type="predicted"/>
<gene>
    <name evidence="1" type="ORF">DC345_06625</name>
</gene>
<organism evidence="1 2">
    <name type="scientific">Paenibacillus taichungensis</name>
    <dbReference type="NCBI Taxonomy" id="484184"/>
    <lineage>
        <taxon>Bacteria</taxon>
        <taxon>Bacillati</taxon>
        <taxon>Bacillota</taxon>
        <taxon>Bacilli</taxon>
        <taxon>Bacillales</taxon>
        <taxon>Paenibacillaceae</taxon>
        <taxon>Paenibacillus</taxon>
    </lineage>
</organism>
<comment type="caution">
    <text evidence="1">The sequence shown here is derived from an EMBL/GenBank/DDBJ whole genome shotgun (WGS) entry which is preliminary data.</text>
</comment>
<accession>A0A329QXB8</accession>
<evidence type="ECO:0000313" key="2">
    <source>
        <dbReference type="Proteomes" id="UP000250642"/>
    </source>
</evidence>
<sequence>MSRVDADKLLADLNEGRILSQQTFEGLNVEAYLNQRDASEFADEWMQAFERFAQKTDVVEGEVLRACRERAFKRTIALVGDPELAGYVSDDIGLIGAALLQDEMQDSFVMQLLERYQQSTLPLR</sequence>
<reference evidence="1 2" key="1">
    <citation type="submission" date="2018-04" db="EMBL/GenBank/DDBJ databases">
        <title>Paenibacillus taichungensis Genome sequencing and assembly.</title>
        <authorList>
            <person name="Xu J."/>
            <person name="Rensing C."/>
            <person name="Mazhar H.S."/>
        </authorList>
    </citation>
    <scope>NUCLEOTIDE SEQUENCE [LARGE SCALE GENOMIC DNA]</scope>
    <source>
        <strain evidence="1 2">NC1</strain>
    </source>
</reference>
<dbReference type="Proteomes" id="UP000250642">
    <property type="component" value="Unassembled WGS sequence"/>
</dbReference>